<reference evidence="4 5" key="1">
    <citation type="submission" date="2024-01" db="EMBL/GenBank/DDBJ databases">
        <title>Sphingobacterium tenebrionis sp. nov., a novel endophyte isolated from tenebrio molitor intestines.</title>
        <authorList>
            <person name="Zhang C."/>
        </authorList>
    </citation>
    <scope>NUCLEOTIDE SEQUENCE [LARGE SCALE GENOMIC DNA]</scope>
    <source>
        <strain evidence="4 5">PU5-4</strain>
    </source>
</reference>
<dbReference type="CDD" id="cd04496">
    <property type="entry name" value="SSB_OBF"/>
    <property type="match status" value="1"/>
</dbReference>
<organism evidence="4 5">
    <name type="scientific">Sphingobacterium tenebrionis</name>
    <dbReference type="NCBI Taxonomy" id="3111775"/>
    <lineage>
        <taxon>Bacteria</taxon>
        <taxon>Pseudomonadati</taxon>
        <taxon>Bacteroidota</taxon>
        <taxon>Sphingobacteriia</taxon>
        <taxon>Sphingobacteriales</taxon>
        <taxon>Sphingobacteriaceae</taxon>
        <taxon>Sphingobacterium</taxon>
    </lineage>
</organism>
<evidence type="ECO:0000313" key="4">
    <source>
        <dbReference type="EMBL" id="MEI5985607.1"/>
    </source>
</evidence>
<protein>
    <recommendedName>
        <fullName evidence="2 3">Single-stranded DNA-binding protein</fullName>
    </recommendedName>
</protein>
<dbReference type="InterPro" id="IPR011344">
    <property type="entry name" value="ssDNA-bd"/>
</dbReference>
<dbReference type="RefSeq" id="WP_167554251.1">
    <property type="nucleotide sequence ID" value="NZ_JAYLLN010000030.1"/>
</dbReference>
<evidence type="ECO:0000256" key="1">
    <source>
        <dbReference type="ARBA" id="ARBA00023125"/>
    </source>
</evidence>
<proteinExistence type="predicted"/>
<dbReference type="Pfam" id="PF00436">
    <property type="entry name" value="SSB"/>
    <property type="match status" value="1"/>
</dbReference>
<evidence type="ECO:0000256" key="2">
    <source>
        <dbReference type="PIRNR" id="PIRNR002070"/>
    </source>
</evidence>
<dbReference type="PROSITE" id="PS50935">
    <property type="entry name" value="SSB"/>
    <property type="match status" value="1"/>
</dbReference>
<dbReference type="InterPro" id="IPR012340">
    <property type="entry name" value="NA-bd_OB-fold"/>
</dbReference>
<evidence type="ECO:0000313" key="5">
    <source>
        <dbReference type="Proteomes" id="UP001363035"/>
    </source>
</evidence>
<dbReference type="GO" id="GO:0003677">
    <property type="term" value="F:DNA binding"/>
    <property type="evidence" value="ECO:0007669"/>
    <property type="project" value="UniProtKB-KW"/>
</dbReference>
<dbReference type="Gene3D" id="2.40.50.140">
    <property type="entry name" value="Nucleic acid-binding proteins"/>
    <property type="match status" value="1"/>
</dbReference>
<accession>A0ABU8I7B1</accession>
<dbReference type="PANTHER" id="PTHR10302:SF27">
    <property type="entry name" value="SINGLE-STRANDED DNA-BINDING PROTEIN"/>
    <property type="match status" value="1"/>
</dbReference>
<keyword evidence="1 2" id="KW-0238">DNA-binding</keyword>
<dbReference type="InterPro" id="IPR000424">
    <property type="entry name" value="Primosome_PriB/ssb"/>
</dbReference>
<dbReference type="NCBIfam" id="TIGR00621">
    <property type="entry name" value="ssb"/>
    <property type="match status" value="1"/>
</dbReference>
<dbReference type="Proteomes" id="UP001363035">
    <property type="component" value="Unassembled WGS sequence"/>
</dbReference>
<dbReference type="EMBL" id="JAYLLN010000030">
    <property type="protein sequence ID" value="MEI5985607.1"/>
    <property type="molecule type" value="Genomic_DNA"/>
</dbReference>
<keyword evidence="5" id="KW-1185">Reference proteome</keyword>
<gene>
    <name evidence="4" type="ORF">VJ786_11925</name>
</gene>
<dbReference type="PANTHER" id="PTHR10302">
    <property type="entry name" value="SINGLE-STRANDED DNA-BINDING PROTEIN"/>
    <property type="match status" value="1"/>
</dbReference>
<comment type="caution">
    <text evidence="4">The sequence shown here is derived from an EMBL/GenBank/DDBJ whole genome shotgun (WGS) entry which is preliminary data.</text>
</comment>
<name>A0ABU8I7B1_9SPHI</name>
<evidence type="ECO:0000256" key="3">
    <source>
        <dbReference type="RuleBase" id="RU000524"/>
    </source>
</evidence>
<dbReference type="PIRSF" id="PIRSF002070">
    <property type="entry name" value="SSB"/>
    <property type="match status" value="1"/>
</dbReference>
<dbReference type="SUPFAM" id="SSF50249">
    <property type="entry name" value="Nucleic acid-binding proteins"/>
    <property type="match status" value="1"/>
</dbReference>
<sequence length="128" mass="14395">MSSLKNSVQLLGRLGRDAQVKVSQNGVQYCHISFVTNLTYLDKDKNEVSTVQWHSLSIWGSLTRVLEKKGQKGSLWIVQGKLVNNTYLDRNGMEQRKTEVRVDRLLFLSSPNETNLPITEAMAASAKS</sequence>